<sequence length="37" mass="4174">MTRQLAHSLLIAVVFLLGTTIKAQQQIRLLETPQNIN</sequence>
<evidence type="ECO:0000313" key="2">
    <source>
        <dbReference type="Proteomes" id="UP000028980"/>
    </source>
</evidence>
<accession>A0A081D6E3</accession>
<proteinExistence type="predicted"/>
<name>A0A081D6E3_NONUL</name>
<reference evidence="1 2" key="1">
    <citation type="journal article" date="2014" name="Genome Announc.">
        <title>Draft Genome Sequences of Marine Flavobacterium Nonlabens Strains NR17, NR24, NR27, NR32, NR33, and Ara13.</title>
        <authorList>
            <person name="Nakanishi M."/>
            <person name="Meirelles P."/>
            <person name="Suzuki R."/>
            <person name="Takatani N."/>
            <person name="Mino S."/>
            <person name="Suda W."/>
            <person name="Oshima K."/>
            <person name="Hattori M."/>
            <person name="Ohkuma M."/>
            <person name="Hosokawa M."/>
            <person name="Miyashita K."/>
            <person name="Thompson F.L."/>
            <person name="Niwa A."/>
            <person name="Sawabe T."/>
            <person name="Sawabe T."/>
        </authorList>
    </citation>
    <scope>NUCLEOTIDE SEQUENCE [LARGE SCALE GENOMIC DNA]</scope>
    <source>
        <strain evidence="2">JCM19296</strain>
    </source>
</reference>
<dbReference type="EMBL" id="BBLG01000001">
    <property type="protein sequence ID" value="GAK74489.1"/>
    <property type="molecule type" value="Genomic_DNA"/>
</dbReference>
<organism evidence="1 2">
    <name type="scientific">Nonlabens ulvanivorans</name>
    <name type="common">Persicivirga ulvanivorans</name>
    <dbReference type="NCBI Taxonomy" id="906888"/>
    <lineage>
        <taxon>Bacteria</taxon>
        <taxon>Pseudomonadati</taxon>
        <taxon>Bacteroidota</taxon>
        <taxon>Flavobacteriia</taxon>
        <taxon>Flavobacteriales</taxon>
        <taxon>Flavobacteriaceae</taxon>
        <taxon>Nonlabens</taxon>
    </lineage>
</organism>
<dbReference type="AlphaFoldDB" id="A0A081D6E3"/>
<protein>
    <submittedName>
        <fullName evidence="1">Outer membrane protein assembly factor YaeTprecursor</fullName>
    </submittedName>
</protein>
<gene>
    <name evidence="1" type="ORF">JCM19296_67</name>
</gene>
<comment type="caution">
    <text evidence="1">The sequence shown here is derived from an EMBL/GenBank/DDBJ whole genome shotgun (WGS) entry which is preliminary data.</text>
</comment>
<evidence type="ECO:0000313" key="1">
    <source>
        <dbReference type="EMBL" id="GAK74489.1"/>
    </source>
</evidence>
<dbReference type="Proteomes" id="UP000028980">
    <property type="component" value="Unassembled WGS sequence"/>
</dbReference>